<name>A0A0F7HJN3_9STAP</name>
<dbReference type="PRINTS" id="PR00368">
    <property type="entry name" value="FADPNR"/>
</dbReference>
<keyword evidence="4" id="KW-0285">Flavoprotein</keyword>
<dbReference type="EC" id="1.6.5.9" evidence="3"/>
<evidence type="ECO:0000256" key="1">
    <source>
        <dbReference type="ARBA" id="ARBA00001974"/>
    </source>
</evidence>
<comment type="catalytic activity">
    <reaction evidence="9">
        <text>a quinone + NADH + H(+) = a quinol + NAD(+)</text>
        <dbReference type="Rhea" id="RHEA:46160"/>
        <dbReference type="ChEBI" id="CHEBI:15378"/>
        <dbReference type="ChEBI" id="CHEBI:24646"/>
        <dbReference type="ChEBI" id="CHEBI:57540"/>
        <dbReference type="ChEBI" id="CHEBI:57945"/>
        <dbReference type="ChEBI" id="CHEBI:132124"/>
        <dbReference type="EC" id="1.6.5.9"/>
    </reaction>
</comment>
<dbReference type="PANTHER" id="PTHR42913">
    <property type="entry name" value="APOPTOSIS-INDUCING FACTOR 1"/>
    <property type="match status" value="1"/>
</dbReference>
<comment type="cofactor">
    <cofactor evidence="1">
        <name>FAD</name>
        <dbReference type="ChEBI" id="CHEBI:57692"/>
    </cofactor>
</comment>
<evidence type="ECO:0000256" key="4">
    <source>
        <dbReference type="ARBA" id="ARBA00022630"/>
    </source>
</evidence>
<keyword evidence="5" id="KW-0274">FAD</keyword>
<dbReference type="Gene3D" id="3.50.50.100">
    <property type="match status" value="1"/>
</dbReference>
<dbReference type="PANTHER" id="PTHR42913:SF3">
    <property type="entry name" value="64 KDA MITOCHONDRIAL NADH DEHYDROGENASE (EUROFUNG)"/>
    <property type="match status" value="1"/>
</dbReference>
<reference evidence="12 14" key="3">
    <citation type="submission" date="2016-10" db="EMBL/GenBank/DDBJ databases">
        <authorList>
            <person name="Varghese N."/>
            <person name="Submissions S."/>
        </authorList>
    </citation>
    <scope>NUCLEOTIDE SEQUENCE [LARGE SCALE GENOMIC DNA]</scope>
    <source>
        <strain evidence="12 14">CGMCC 1.6501</strain>
    </source>
</reference>
<dbReference type="RefSeq" id="WP_046789489.1">
    <property type="nucleotide sequence ID" value="NZ_CP011366.1"/>
</dbReference>
<dbReference type="InterPro" id="IPR036188">
    <property type="entry name" value="FAD/NAD-bd_sf"/>
</dbReference>
<dbReference type="GO" id="GO:0019646">
    <property type="term" value="P:aerobic electron transport chain"/>
    <property type="evidence" value="ECO:0007669"/>
    <property type="project" value="TreeGrafter"/>
</dbReference>
<evidence type="ECO:0000256" key="8">
    <source>
        <dbReference type="ARBA" id="ARBA00042753"/>
    </source>
</evidence>
<feature type="domain" description="FAD/NAD(P)-binding" evidence="10">
    <location>
        <begin position="7"/>
        <end position="324"/>
    </location>
</feature>
<protein>
    <recommendedName>
        <fullName evidence="7">Type II NADH:quinone oxidoreductase</fullName>
        <ecNumber evidence="3">1.6.5.9</ecNumber>
    </recommendedName>
    <alternativeName>
        <fullName evidence="8">NDH-2</fullName>
    </alternativeName>
</protein>
<keyword evidence="6" id="KW-0560">Oxidoreductase</keyword>
<evidence type="ECO:0000313" key="13">
    <source>
        <dbReference type="Proteomes" id="UP000034029"/>
    </source>
</evidence>
<dbReference type="SUPFAM" id="SSF51905">
    <property type="entry name" value="FAD/NAD(P)-binding domain"/>
    <property type="match status" value="2"/>
</dbReference>
<gene>
    <name evidence="11" type="ORF">AAT16_03130</name>
    <name evidence="12" type="ORF">SAMN05216235_1897</name>
</gene>
<organism evidence="12 14">
    <name type="scientific">Salinicoccus halodurans</name>
    <dbReference type="NCBI Taxonomy" id="407035"/>
    <lineage>
        <taxon>Bacteria</taxon>
        <taxon>Bacillati</taxon>
        <taxon>Bacillota</taxon>
        <taxon>Bacilli</taxon>
        <taxon>Bacillales</taxon>
        <taxon>Staphylococcaceae</taxon>
        <taxon>Salinicoccus</taxon>
    </lineage>
</organism>
<accession>A0A0F7HJN3</accession>
<dbReference type="InterPro" id="IPR051169">
    <property type="entry name" value="NADH-Q_oxidoreductase"/>
</dbReference>
<reference evidence="13" key="2">
    <citation type="submission" date="2015-04" db="EMBL/GenBank/DDBJ databases">
        <title>Complete genome sequence of Salinicoccus halodurans strain H3B36, isolated from the Qaidam basin of China.</title>
        <authorList>
            <person name="Ma Y."/>
            <person name="Jiang K."/>
            <person name="Xue Y."/>
        </authorList>
    </citation>
    <scope>NUCLEOTIDE SEQUENCE [LARGE SCALE GENOMIC DNA]</scope>
    <source>
        <strain evidence="13">H3B36</strain>
    </source>
</reference>
<dbReference type="OrthoDB" id="9781621at2"/>
<evidence type="ECO:0000313" key="14">
    <source>
        <dbReference type="Proteomes" id="UP000183090"/>
    </source>
</evidence>
<evidence type="ECO:0000256" key="7">
    <source>
        <dbReference type="ARBA" id="ARBA00039552"/>
    </source>
</evidence>
<keyword evidence="13" id="KW-1185">Reference proteome</keyword>
<dbReference type="AlphaFoldDB" id="A0A0F7HJN3"/>
<dbReference type="InterPro" id="IPR023753">
    <property type="entry name" value="FAD/NAD-binding_dom"/>
</dbReference>
<dbReference type="EMBL" id="CP011366">
    <property type="protein sequence ID" value="AKG73298.1"/>
    <property type="molecule type" value="Genomic_DNA"/>
</dbReference>
<dbReference type="Proteomes" id="UP000034029">
    <property type="component" value="Chromosome"/>
</dbReference>
<reference evidence="11 13" key="1">
    <citation type="journal article" date="2015" name="Int. J. Syst. Evol. Microbiol.">
        <title>Complete genome sequence of Salinicoccus halodurans H3B36, isolated from the Qaidam Basin in China.</title>
        <authorList>
            <person name="Jiang K."/>
            <person name="Xue Y."/>
            <person name="Ma Y."/>
        </authorList>
    </citation>
    <scope>NUCLEOTIDE SEQUENCE [LARGE SCALE GENOMIC DNA]</scope>
    <source>
        <strain evidence="11 13">H3B36</strain>
    </source>
</reference>
<dbReference type="GO" id="GO:0050136">
    <property type="term" value="F:NADH dehydrogenase (quinone) (non-electrogenic) activity"/>
    <property type="evidence" value="ECO:0007669"/>
    <property type="project" value="UniProtKB-EC"/>
</dbReference>
<dbReference type="Pfam" id="PF07992">
    <property type="entry name" value="Pyr_redox_2"/>
    <property type="match status" value="1"/>
</dbReference>
<evidence type="ECO:0000256" key="3">
    <source>
        <dbReference type="ARBA" id="ARBA00012637"/>
    </source>
</evidence>
<comment type="similarity">
    <text evidence="2">Belongs to the NADH dehydrogenase family.</text>
</comment>
<evidence type="ECO:0000256" key="6">
    <source>
        <dbReference type="ARBA" id="ARBA00023002"/>
    </source>
</evidence>
<evidence type="ECO:0000313" key="12">
    <source>
        <dbReference type="EMBL" id="SFK82732.1"/>
    </source>
</evidence>
<dbReference type="KEGG" id="shv:AAT16_03130"/>
<dbReference type="Proteomes" id="UP000183090">
    <property type="component" value="Unassembled WGS sequence"/>
</dbReference>
<evidence type="ECO:0000313" key="11">
    <source>
        <dbReference type="EMBL" id="AKG73298.1"/>
    </source>
</evidence>
<proteinExistence type="inferred from homology"/>
<evidence type="ECO:0000256" key="9">
    <source>
        <dbReference type="ARBA" id="ARBA00047599"/>
    </source>
</evidence>
<evidence type="ECO:0000256" key="5">
    <source>
        <dbReference type="ARBA" id="ARBA00022827"/>
    </source>
</evidence>
<sequence length="403" mass="44170">MSFERKKILVLGAGYAGLQTVSKLQKLLGHQDADITLINKNEYHYEATWLHETAAGTIDWEDGVYPVSKVVDASKVKFVPAEVTAIHKDEKRVETNQGDFEYDILVTALGFESETFGIEGMEEHAHSIVSPQTALAARHEIERNFANYKNSGAEKDISILVGGAGFTGVEFLGELVESVPVLCEKYGIDYSKVNLTCVEAAPSMLPMFPENLTDYAVKYLEDRGAKFMIGTPIVAANEDGFVVKIDDEEQQLEASSVIWTAGVRGNSLMEESFDGVKRGRIVVKPDLTIEGYEDIYVIGDVAAVMNGEGDDARPYPTTAQIAMQLGEHVAKNIELTLKGDKKEPFKYDDKGTVCSLGSKDGIGIVMGREIKGKKAAFMKRVIDSRAILKIGGPMLAYSKGKFF</sequence>
<evidence type="ECO:0000259" key="10">
    <source>
        <dbReference type="Pfam" id="PF07992"/>
    </source>
</evidence>
<evidence type="ECO:0000256" key="2">
    <source>
        <dbReference type="ARBA" id="ARBA00005272"/>
    </source>
</evidence>
<dbReference type="EMBL" id="FOTB01000004">
    <property type="protein sequence ID" value="SFK82732.1"/>
    <property type="molecule type" value="Genomic_DNA"/>
</dbReference>